<accession>A0ABT6L4A9</accession>
<dbReference type="Pfam" id="PF19328">
    <property type="entry name" value="DAP_DH_C"/>
    <property type="match status" value="1"/>
</dbReference>
<dbReference type="EMBL" id="JARXVE010000008">
    <property type="protein sequence ID" value="MDH6197764.1"/>
    <property type="molecule type" value="Genomic_DNA"/>
</dbReference>
<evidence type="ECO:0000313" key="3">
    <source>
        <dbReference type="Proteomes" id="UP001160130"/>
    </source>
</evidence>
<dbReference type="InterPro" id="IPR036291">
    <property type="entry name" value="NAD(P)-bd_dom_sf"/>
</dbReference>
<gene>
    <name evidence="2" type="ORF">M2272_004420</name>
</gene>
<dbReference type="Gene3D" id="3.40.50.720">
    <property type="entry name" value="NAD(P)-binding Rossmann-like Domain"/>
    <property type="match status" value="1"/>
</dbReference>
<organism evidence="2 3">
    <name type="scientific">Mycolicibacterium frederiksbergense</name>
    <dbReference type="NCBI Taxonomy" id="117567"/>
    <lineage>
        <taxon>Bacteria</taxon>
        <taxon>Bacillati</taxon>
        <taxon>Actinomycetota</taxon>
        <taxon>Actinomycetes</taxon>
        <taxon>Mycobacteriales</taxon>
        <taxon>Mycobacteriaceae</taxon>
        <taxon>Mycolicibacterium</taxon>
    </lineage>
</organism>
<proteinExistence type="predicted"/>
<dbReference type="SUPFAM" id="SSF51735">
    <property type="entry name" value="NAD(P)-binding Rossmann-fold domains"/>
    <property type="match status" value="1"/>
</dbReference>
<comment type="caution">
    <text evidence="2">The sequence shown here is derived from an EMBL/GenBank/DDBJ whole genome shotgun (WGS) entry which is preliminary data.</text>
</comment>
<dbReference type="CDD" id="cd24146">
    <property type="entry name" value="nat-AmDH_N_like"/>
    <property type="match status" value="1"/>
</dbReference>
<keyword evidence="3" id="KW-1185">Reference proteome</keyword>
<dbReference type="InterPro" id="IPR045760">
    <property type="entry name" value="DAP_DH_C"/>
</dbReference>
<dbReference type="Proteomes" id="UP001160130">
    <property type="component" value="Unassembled WGS sequence"/>
</dbReference>
<reference evidence="2 3" key="1">
    <citation type="submission" date="2023-04" db="EMBL/GenBank/DDBJ databases">
        <title>Forest soil microbial communities from Buena Vista Peninsula, Colon Province, Panama.</title>
        <authorList>
            <person name="Bouskill N."/>
        </authorList>
    </citation>
    <scope>NUCLEOTIDE SEQUENCE [LARGE SCALE GENOMIC DNA]</scope>
    <source>
        <strain evidence="2 3">AC80</strain>
    </source>
</reference>
<protein>
    <recommendedName>
        <fullName evidence="1">2,4-diaminopentanoate dehydrogenase C-terminal domain-containing protein</fullName>
    </recommendedName>
</protein>
<sequence length="344" mass="36455">MTPQPADPGFFVWGMGQMGSGVARELIRRGWHPTGAVSHQVGEDIGGVLGLDRIGLGVTAEPPSDLADSTQLCVIATNSHVEQCLPQILWAVEHGLDVICSAEQLAYPWESEPELSAQIDRAARRNDVSVLGTGINPGFIMDVLPICLSAASNGVERLEIRRVNDLSPFGQSVHDSFGVGLTPAEFEAAEKRDEIAGHVGFPESIAMISAALGLAIDSVVESKTPIISTVARRLRDRVLPAGVVVGCRQVARAYADGELRIVMDHPQQVDPAAEATETGDFIELFGSPNISMRSSPEIPGGTGTIAVMANCAAQLRTARAGLLTMIDLALPRFARAGDFSGSMR</sequence>
<evidence type="ECO:0000313" key="2">
    <source>
        <dbReference type="EMBL" id="MDH6197764.1"/>
    </source>
</evidence>
<dbReference type="RefSeq" id="WP_280834366.1">
    <property type="nucleotide sequence ID" value="NZ_JARXVE010000008.1"/>
</dbReference>
<feature type="domain" description="2,4-diaminopentanoate dehydrogenase C-terminal" evidence="1">
    <location>
        <begin position="139"/>
        <end position="333"/>
    </location>
</feature>
<name>A0ABT6L4A9_9MYCO</name>
<evidence type="ECO:0000259" key="1">
    <source>
        <dbReference type="Pfam" id="PF19328"/>
    </source>
</evidence>